<gene>
    <name evidence="3" type="ORF">Q8A64_18150</name>
</gene>
<feature type="chain" id="PRO_5047178920" evidence="1">
    <location>
        <begin position="38"/>
        <end position="408"/>
    </location>
</feature>
<dbReference type="SUPFAM" id="SSF53474">
    <property type="entry name" value="alpha/beta-Hydrolases"/>
    <property type="match status" value="1"/>
</dbReference>
<evidence type="ECO:0000313" key="3">
    <source>
        <dbReference type="EMBL" id="MDQ9172332.1"/>
    </source>
</evidence>
<dbReference type="PANTHER" id="PTHR22946">
    <property type="entry name" value="DIENELACTONE HYDROLASE DOMAIN-CONTAINING PROTEIN-RELATED"/>
    <property type="match status" value="1"/>
</dbReference>
<organism evidence="3 4">
    <name type="scientific">Keguizhuia sedimenti</name>
    <dbReference type="NCBI Taxonomy" id="3064264"/>
    <lineage>
        <taxon>Bacteria</taxon>
        <taxon>Pseudomonadati</taxon>
        <taxon>Pseudomonadota</taxon>
        <taxon>Betaproteobacteria</taxon>
        <taxon>Burkholderiales</taxon>
        <taxon>Oxalobacteraceae</taxon>
        <taxon>Keguizhuia</taxon>
    </lineage>
</organism>
<dbReference type="InterPro" id="IPR002925">
    <property type="entry name" value="Dienelactn_hydro"/>
</dbReference>
<dbReference type="InterPro" id="IPR050261">
    <property type="entry name" value="FrsA_esterase"/>
</dbReference>
<comment type="caution">
    <text evidence="3">The sequence shown here is derived from an EMBL/GenBank/DDBJ whole genome shotgun (WGS) entry which is preliminary data.</text>
</comment>
<sequence length="408" mass="45032">MAKFFTKHSILGKNWKTNLAACLGLISTSLASPTSFAQEFSLDRSLNEEIMMVMASPAAAVELETTVFKPPGTGPFPLVIMNHGKEPGNPKFQHRDRFLALSREFVKRGYAVVVPMRTGFANSKGEYMEYNCNMTSNGQLQANDLQNVLNYFRTQAWVDKDRIIVAGQSYGGLATMAFGTRNYPGVKGLINFAGGLRTGGGCEWQQSLVDAFADYGTKSTLPSLWFYGENDTFFNHDIARKMHEAYVQNGGNAKLVAYGPFKHDAHAMVGSRDGVKIWWPETEKFLQQLGMPTDEVVALPETPAIPKSDYAMIDNVDALPYVKDKGREAYRTFLGKSFPRAFAISANGGWSWAEEGDDPVERVLANCQKNSGQACKLYAVDDYVVWTDDSPVQMNALSSVAESVPSPK</sequence>
<evidence type="ECO:0000259" key="2">
    <source>
        <dbReference type="Pfam" id="PF01738"/>
    </source>
</evidence>
<reference evidence="3 4" key="1">
    <citation type="submission" date="2023-08" db="EMBL/GenBank/DDBJ databases">
        <title>Oxalobacteraceae gen .nov., isolated from river sludge outside the plant.</title>
        <authorList>
            <person name="Zhao S.Y."/>
        </authorList>
    </citation>
    <scope>NUCLEOTIDE SEQUENCE [LARGE SCALE GENOMIC DNA]</scope>
    <source>
        <strain evidence="3 4">R-40</strain>
    </source>
</reference>
<evidence type="ECO:0000313" key="4">
    <source>
        <dbReference type="Proteomes" id="UP001225596"/>
    </source>
</evidence>
<evidence type="ECO:0000256" key="1">
    <source>
        <dbReference type="SAM" id="SignalP"/>
    </source>
</evidence>
<protein>
    <submittedName>
        <fullName evidence="3">Dienelactone hydrolase family protein</fullName>
    </submittedName>
</protein>
<accession>A0ABU1BTM3</accession>
<keyword evidence="4" id="KW-1185">Reference proteome</keyword>
<dbReference type="InterPro" id="IPR029058">
    <property type="entry name" value="AB_hydrolase_fold"/>
</dbReference>
<keyword evidence="1" id="KW-0732">Signal</keyword>
<dbReference type="GO" id="GO:0016787">
    <property type="term" value="F:hydrolase activity"/>
    <property type="evidence" value="ECO:0007669"/>
    <property type="project" value="UniProtKB-KW"/>
</dbReference>
<feature type="domain" description="Dienelactone hydrolase" evidence="2">
    <location>
        <begin position="95"/>
        <end position="263"/>
    </location>
</feature>
<dbReference type="Gene3D" id="3.40.50.1820">
    <property type="entry name" value="alpha/beta hydrolase"/>
    <property type="match status" value="1"/>
</dbReference>
<dbReference type="Pfam" id="PF01738">
    <property type="entry name" value="DLH"/>
    <property type="match status" value="1"/>
</dbReference>
<dbReference type="EMBL" id="JAUYVH010000021">
    <property type="protein sequence ID" value="MDQ9172332.1"/>
    <property type="molecule type" value="Genomic_DNA"/>
</dbReference>
<proteinExistence type="predicted"/>
<name>A0ABU1BTM3_9BURK</name>
<keyword evidence="3" id="KW-0378">Hydrolase</keyword>
<dbReference type="Proteomes" id="UP001225596">
    <property type="component" value="Unassembled WGS sequence"/>
</dbReference>
<feature type="signal peptide" evidence="1">
    <location>
        <begin position="1"/>
        <end position="37"/>
    </location>
</feature>